<keyword evidence="1" id="KW-0547">Nucleotide-binding</keyword>
<accession>A0A519BMU8</accession>
<dbReference type="EMBL" id="SGBB01000007">
    <property type="protein sequence ID" value="RZD18594.1"/>
    <property type="molecule type" value="Genomic_DNA"/>
</dbReference>
<gene>
    <name evidence="4" type="ORF">EVG15_05195</name>
</gene>
<dbReference type="PANTHER" id="PTHR43384:SF4">
    <property type="entry name" value="CELLULOSE BIOSYNTHESIS PROTEIN BCSQ-RELATED"/>
    <property type="match status" value="1"/>
</dbReference>
<dbReference type="InterPro" id="IPR025501">
    <property type="entry name" value="MinD_FleN"/>
</dbReference>
<dbReference type="PANTHER" id="PTHR43384">
    <property type="entry name" value="SEPTUM SITE-DETERMINING PROTEIN MIND HOMOLOG, CHLOROPLASTIC-RELATED"/>
    <property type="match status" value="1"/>
</dbReference>
<proteinExistence type="predicted"/>
<evidence type="ECO:0000259" key="3">
    <source>
        <dbReference type="Pfam" id="PF13614"/>
    </source>
</evidence>
<dbReference type="InterPro" id="IPR033875">
    <property type="entry name" value="FlhG"/>
</dbReference>
<keyword evidence="4" id="KW-0969">Cilium</keyword>
<evidence type="ECO:0000256" key="2">
    <source>
        <dbReference type="ARBA" id="ARBA00022840"/>
    </source>
</evidence>
<feature type="domain" description="AAA" evidence="3">
    <location>
        <begin position="10"/>
        <end position="175"/>
    </location>
</feature>
<dbReference type="Proteomes" id="UP000319296">
    <property type="component" value="Unassembled WGS sequence"/>
</dbReference>
<dbReference type="Pfam" id="PF13614">
    <property type="entry name" value="AAA_31"/>
    <property type="match status" value="1"/>
</dbReference>
<protein>
    <submittedName>
        <fullName evidence="4">Flagellar synthesis regulator FleN</fullName>
    </submittedName>
</protein>
<keyword evidence="2" id="KW-0067">ATP-binding</keyword>
<evidence type="ECO:0000313" key="5">
    <source>
        <dbReference type="Proteomes" id="UP000319296"/>
    </source>
</evidence>
<dbReference type="SUPFAM" id="SSF52540">
    <property type="entry name" value="P-loop containing nucleoside triphosphate hydrolases"/>
    <property type="match status" value="1"/>
</dbReference>
<organism evidence="4 5">
    <name type="scientific">Candidatus Acididesulfobacter diazotrophicus</name>
    <dbReference type="NCBI Taxonomy" id="2597226"/>
    <lineage>
        <taxon>Bacteria</taxon>
        <taxon>Deltaproteobacteria</taxon>
        <taxon>Candidatus Acidulodesulfobacterales</taxon>
        <taxon>Candidatus Acididesulfobacter</taxon>
    </lineage>
</organism>
<dbReference type="GO" id="GO:0051782">
    <property type="term" value="P:negative regulation of cell division"/>
    <property type="evidence" value="ECO:0007669"/>
    <property type="project" value="TreeGrafter"/>
</dbReference>
<dbReference type="InterPro" id="IPR025669">
    <property type="entry name" value="AAA_dom"/>
</dbReference>
<dbReference type="InterPro" id="IPR050625">
    <property type="entry name" value="ParA/MinD_ATPase"/>
</dbReference>
<dbReference type="GO" id="GO:0005829">
    <property type="term" value="C:cytosol"/>
    <property type="evidence" value="ECO:0007669"/>
    <property type="project" value="TreeGrafter"/>
</dbReference>
<dbReference type="GO" id="GO:0016887">
    <property type="term" value="F:ATP hydrolysis activity"/>
    <property type="evidence" value="ECO:0007669"/>
    <property type="project" value="TreeGrafter"/>
</dbReference>
<dbReference type="AlphaFoldDB" id="A0A519BMU8"/>
<reference evidence="4 5" key="1">
    <citation type="journal article" date="2019" name="ISME J.">
        <title>Insights into ecological role of a new deltaproteobacterial order Candidatus Acidulodesulfobacterales by metagenomics and metatranscriptomics.</title>
        <authorList>
            <person name="Tan S."/>
            <person name="Liu J."/>
            <person name="Fang Y."/>
            <person name="Hedlund B.P."/>
            <person name="Lian Z.H."/>
            <person name="Huang L.Y."/>
            <person name="Li J.T."/>
            <person name="Huang L.N."/>
            <person name="Li W.J."/>
            <person name="Jiang H.C."/>
            <person name="Dong H.L."/>
            <person name="Shu W.S."/>
        </authorList>
    </citation>
    <scope>NUCLEOTIDE SEQUENCE [LARGE SCALE GENOMIC DNA]</scope>
    <source>
        <strain evidence="4">AP1</strain>
    </source>
</reference>
<dbReference type="InterPro" id="IPR027417">
    <property type="entry name" value="P-loop_NTPase"/>
</dbReference>
<dbReference type="Gene3D" id="3.40.50.300">
    <property type="entry name" value="P-loop containing nucleotide triphosphate hydrolases"/>
    <property type="match status" value="1"/>
</dbReference>
<evidence type="ECO:0000256" key="1">
    <source>
        <dbReference type="ARBA" id="ARBA00022741"/>
    </source>
</evidence>
<keyword evidence="4" id="KW-0282">Flagellum</keyword>
<dbReference type="GO" id="GO:0009898">
    <property type="term" value="C:cytoplasmic side of plasma membrane"/>
    <property type="evidence" value="ECO:0007669"/>
    <property type="project" value="TreeGrafter"/>
</dbReference>
<comment type="caution">
    <text evidence="4">The sequence shown here is derived from an EMBL/GenBank/DDBJ whole genome shotgun (WGS) entry which is preliminary data.</text>
</comment>
<dbReference type="PIRSF" id="PIRSF003092">
    <property type="entry name" value="MinD"/>
    <property type="match status" value="1"/>
</dbReference>
<sequence>MKNRKRLNQTKIISVTSGKGGVGKTNLVCNLAYCFASMGKKVMIMDADLSLGNVSVVLGLAPKYNISNVLYGDKQLKDIIISDKNGILVLPASSGIPELSNLTEMQKMTLMTRFGDLLSDIDMLLIDTGAGISSNVIYFNLAAGEIMVVITPEPTSITDAYALIKVMSTKHGQKNFSIILNMAKNEKEAKSIYKHLSIVADKFLKVSLSYAGFILYDDNISKSVIMQKTAMELYPESKSASCFKKLAYDIISKNENDYSDGNLQFFFNNLFKNERN</sequence>
<dbReference type="CDD" id="cd02038">
    <property type="entry name" value="FlhG-like"/>
    <property type="match status" value="1"/>
</dbReference>
<dbReference type="GO" id="GO:0005524">
    <property type="term" value="F:ATP binding"/>
    <property type="evidence" value="ECO:0007669"/>
    <property type="project" value="UniProtKB-KW"/>
</dbReference>
<name>A0A519BMU8_9DELT</name>
<keyword evidence="4" id="KW-0966">Cell projection</keyword>
<evidence type="ECO:0000313" key="4">
    <source>
        <dbReference type="EMBL" id="RZD18594.1"/>
    </source>
</evidence>